<dbReference type="EC" id="3.6.1.41" evidence="1"/>
<protein>
    <recommendedName>
        <fullName evidence="1">bis(5'-nucleosyl)-tetraphosphatase (symmetrical)</fullName>
        <ecNumber evidence="1">3.6.1.41</ecNumber>
    </recommendedName>
</protein>
<dbReference type="PROSITE" id="PS51831">
    <property type="entry name" value="HD"/>
    <property type="match status" value="1"/>
</dbReference>
<evidence type="ECO:0000256" key="6">
    <source>
        <dbReference type="ARBA" id="ARBA00049417"/>
    </source>
</evidence>
<keyword evidence="8" id="KW-0808">Transferase</keyword>
<evidence type="ECO:0000259" key="7">
    <source>
        <dbReference type="PROSITE" id="PS51831"/>
    </source>
</evidence>
<name>A0A078M188_9BACL</name>
<dbReference type="Pfam" id="PF01966">
    <property type="entry name" value="HD"/>
    <property type="match status" value="1"/>
</dbReference>
<dbReference type="Gene3D" id="1.10.3210.10">
    <property type="entry name" value="Hypothetical protein af1432"/>
    <property type="match status" value="1"/>
</dbReference>
<proteinExistence type="predicted"/>
<dbReference type="GO" id="GO:0000166">
    <property type="term" value="F:nucleotide binding"/>
    <property type="evidence" value="ECO:0007669"/>
    <property type="project" value="UniProtKB-KW"/>
</dbReference>
<dbReference type="InterPro" id="IPR005249">
    <property type="entry name" value="YqeK"/>
</dbReference>
<dbReference type="PANTHER" id="PTHR35795">
    <property type="entry name" value="SLR1885 PROTEIN"/>
    <property type="match status" value="1"/>
</dbReference>
<comment type="catalytic activity">
    <reaction evidence="6">
        <text>P(1),P(4)-bis(5'-adenosyl) tetraphosphate + H2O = 2 ADP + 2 H(+)</text>
        <dbReference type="Rhea" id="RHEA:24252"/>
        <dbReference type="ChEBI" id="CHEBI:15377"/>
        <dbReference type="ChEBI" id="CHEBI:15378"/>
        <dbReference type="ChEBI" id="CHEBI:58141"/>
        <dbReference type="ChEBI" id="CHEBI:456216"/>
        <dbReference type="EC" id="3.6.1.41"/>
    </reaction>
</comment>
<dbReference type="SUPFAM" id="SSF109604">
    <property type="entry name" value="HD-domain/PDEase-like"/>
    <property type="match status" value="1"/>
</dbReference>
<dbReference type="HOGENOM" id="CLU_089580_1_2_9"/>
<dbReference type="CDD" id="cd00077">
    <property type="entry name" value="HDc"/>
    <property type="match status" value="1"/>
</dbReference>
<dbReference type="InterPro" id="IPR006674">
    <property type="entry name" value="HD_domain"/>
</dbReference>
<keyword evidence="2" id="KW-0479">Metal-binding</keyword>
<evidence type="ECO:0000256" key="4">
    <source>
        <dbReference type="ARBA" id="ARBA00022801"/>
    </source>
</evidence>
<evidence type="ECO:0000256" key="1">
    <source>
        <dbReference type="ARBA" id="ARBA00012506"/>
    </source>
</evidence>
<evidence type="ECO:0000313" key="8">
    <source>
        <dbReference type="EMBL" id="CDZ99970.1"/>
    </source>
</evidence>
<evidence type="ECO:0000256" key="2">
    <source>
        <dbReference type="ARBA" id="ARBA00022723"/>
    </source>
</evidence>
<accession>A0A078M188</accession>
<dbReference type="GO" id="GO:0016779">
    <property type="term" value="F:nucleotidyltransferase activity"/>
    <property type="evidence" value="ECO:0007669"/>
    <property type="project" value="UniProtKB-KW"/>
</dbReference>
<dbReference type="SMART" id="SM00471">
    <property type="entry name" value="HDc"/>
    <property type="match status" value="1"/>
</dbReference>
<keyword evidence="5" id="KW-0408">Iron</keyword>
<dbReference type="GO" id="GO:0008803">
    <property type="term" value="F:bis(5'-nucleosyl)-tetraphosphatase (symmetrical) activity"/>
    <property type="evidence" value="ECO:0007669"/>
    <property type="project" value="UniProtKB-EC"/>
</dbReference>
<dbReference type="PATRIC" id="fig|1461583.4.peg.361"/>
<reference evidence="8" key="1">
    <citation type="submission" date="2014-07" db="EMBL/GenBank/DDBJ databases">
        <authorList>
            <person name="Urmite Genomes Urmite Genomes"/>
        </authorList>
    </citation>
    <scope>NUCLEOTIDE SEQUENCE</scope>
    <source>
        <strain evidence="8">13S34_air</strain>
    </source>
</reference>
<dbReference type="PANTHER" id="PTHR35795:SF1">
    <property type="entry name" value="BIS(5'-NUCLEOSYL)-TETRAPHOSPHATASE, SYMMETRICAL"/>
    <property type="match status" value="1"/>
</dbReference>
<keyword evidence="8" id="KW-0548">Nucleotidyltransferase</keyword>
<dbReference type="InterPro" id="IPR051094">
    <property type="entry name" value="Diverse_Catalytic_Enzymes"/>
</dbReference>
<keyword evidence="4" id="KW-0378">Hydrolase</keyword>
<evidence type="ECO:0000256" key="5">
    <source>
        <dbReference type="ARBA" id="ARBA00023004"/>
    </source>
</evidence>
<gene>
    <name evidence="8" type="ORF">BN1050_00389</name>
</gene>
<organism evidence="8">
    <name type="scientific">Metalysinibacillus saudimassiliensis</name>
    <dbReference type="NCBI Taxonomy" id="1461583"/>
    <lineage>
        <taxon>Bacteria</taxon>
        <taxon>Bacillati</taxon>
        <taxon>Bacillota</taxon>
        <taxon>Bacilli</taxon>
        <taxon>Bacillales</taxon>
        <taxon>Caryophanaceae</taxon>
        <taxon>Metalysinibacillus</taxon>
    </lineage>
</organism>
<feature type="domain" description="HD" evidence="7">
    <location>
        <begin position="18"/>
        <end position="132"/>
    </location>
</feature>
<dbReference type="NCBIfam" id="TIGR00488">
    <property type="entry name" value="bis(5'-nucleosyl)-tetraphosphatase (symmetrical) YqeK"/>
    <property type="match status" value="1"/>
</dbReference>
<dbReference type="AlphaFoldDB" id="A0A078M188"/>
<keyword evidence="3" id="KW-0547">Nucleotide-binding</keyword>
<dbReference type="EMBL" id="LN483073">
    <property type="protein sequence ID" value="CDZ99970.1"/>
    <property type="molecule type" value="Genomic_DNA"/>
</dbReference>
<dbReference type="GO" id="GO:0046872">
    <property type="term" value="F:metal ion binding"/>
    <property type="evidence" value="ECO:0007669"/>
    <property type="project" value="UniProtKB-KW"/>
</dbReference>
<sequence length="188" mass="21461">MERQQLLAAIKPRMPEKRYIHTQGVMHTAIALAKRYDEDPSKAETAAILHDMAKYEDVTKMEDIIRRENLDLSVIGWGSELLHGPIAAYYAQTQFGITDQDVLNAIHYHTTGRAGMSKLEKIIFVADMIEPSRNYPGVERLRNKAQKNLDKAMSACVRHSLRFLIDTKQPIFPLTLTCYNDIMNGENK</sequence>
<dbReference type="InterPro" id="IPR003607">
    <property type="entry name" value="HD/PDEase_dom"/>
</dbReference>
<evidence type="ECO:0000256" key="3">
    <source>
        <dbReference type="ARBA" id="ARBA00022741"/>
    </source>
</evidence>